<name>A0A8S4DU57_PLUXY</name>
<dbReference type="GO" id="GO:0051603">
    <property type="term" value="P:proteolysis involved in protein catabolic process"/>
    <property type="evidence" value="ECO:0007669"/>
    <property type="project" value="TreeGrafter"/>
</dbReference>
<evidence type="ECO:0000256" key="1">
    <source>
        <dbReference type="ARBA" id="ARBA00007261"/>
    </source>
</evidence>
<dbReference type="InterPro" id="IPR050626">
    <property type="entry name" value="Peptidase_M16"/>
</dbReference>
<feature type="domain" description="Reverse transcriptase" evidence="7">
    <location>
        <begin position="220"/>
        <end position="505"/>
    </location>
</feature>
<dbReference type="FunFam" id="3.30.830.10:FF:000003">
    <property type="entry name" value="Insulin-degrading enzyme"/>
    <property type="match status" value="1"/>
</dbReference>
<sequence length="1026" mass="116282">MAGKFTTVIDDICKRHTRIEKVSRSNHNLKEWITPGLMRCIQHRDNLHMKVRQNKEDSVLLVTYKRYRNFCKKLLKSLKSNYENQLLTENKDDPKKLWQSIKNICELNYGCTSPSQLLEAKDTIPESLSACNDYFASVGCRLASKILEKLNKSQEDLANEVELAYNRDSFYLSPTDPHEIGRHIRGLKTSSAPGLDGFNTRLIKEISQSVVTPLSRIFNLSIETGVFPTCWKLAAVVPIHKGGNKKEPSNYRPISLLSIFSKLLEKIVNKRLVNFLESNFLLSPNQFGFRQGKSTEDAIQRLVSGVSSALDKGDACIGVFLDLAKAFDTVSPLILLKKLESLGIRGVAYDWFKSYLADRRQCVKIGNHIADPEKNTFGVPQGSILGPTLFIAYINDITTQLSGNDKVDVVCYADDTALVFRGSSWPDAFNETQRGLNIVSKWLTNNLLTLNSIKTKYLCFHKTRASSPALVPALKIHVCDGLADTDCGCSTIGNTTAIKYLGVMIDERLSFKDHVLTLSGKIRKVIYIMKLLRDAASKNVLLLVYQSLCQSLLSYCVTVWGGAAKTLIINLERAQRAVLKVMLKLKFRHPTHRLFVDVNLLTVRQLYIFRVLLAHHNTASNELSAQSHRRVPRLLVGGTRIGARGFGFFGVQVDLTEDGIEHIDDIIELVFQYISLLRSEGPVRWVWEEQRDLASTEFRFKDTQEPRSLVTSHVHLIQQFPMEDVLSAYYIMSEWRPDLIEELLNLLTPENVRVGIVAKAFADKCTMVEPWYGTKYLQEDIDEATIQKWKNTKHSEELHLPPPNEYIPANLDIDPSKDPTQDSVAPCIVRDSALLRLWYKRDHEFLLPKAVATFDFISPLAYSEPLSCGLASLWVLLLRDKLQQGGYAAELAGLRGSVGNAKYGLSVTIDGYDDKQHILLDKIIDELVNFKCDPKRFEIMKENHIRAIKNFDAEQPYQHAVYQQALCLSELAWTKGQLLEAAEAMTPELLNDFAHRFMRKVHVEGLIYGNVSRERALRIATRLEEK</sequence>
<evidence type="ECO:0000259" key="7">
    <source>
        <dbReference type="PROSITE" id="PS50878"/>
    </source>
</evidence>
<dbReference type="CDD" id="cd01650">
    <property type="entry name" value="RT_nLTR_like"/>
    <property type="match status" value="1"/>
</dbReference>
<accession>A0A8S4DU57</accession>
<evidence type="ECO:0000313" key="9">
    <source>
        <dbReference type="Proteomes" id="UP000653454"/>
    </source>
</evidence>
<keyword evidence="3" id="KW-0479">Metal-binding</keyword>
<proteinExistence type="inferred from homology"/>
<reference evidence="8" key="1">
    <citation type="submission" date="2020-11" db="EMBL/GenBank/DDBJ databases">
        <authorList>
            <person name="Whiteford S."/>
        </authorList>
    </citation>
    <scope>NUCLEOTIDE SEQUENCE</scope>
</reference>
<dbReference type="AlphaFoldDB" id="A0A8S4DU57"/>
<dbReference type="GO" id="GO:0005739">
    <property type="term" value="C:mitochondrion"/>
    <property type="evidence" value="ECO:0007669"/>
    <property type="project" value="TreeGrafter"/>
</dbReference>
<dbReference type="PANTHER" id="PTHR43690">
    <property type="entry name" value="NARDILYSIN"/>
    <property type="match status" value="1"/>
</dbReference>
<evidence type="ECO:0000256" key="5">
    <source>
        <dbReference type="ARBA" id="ARBA00022833"/>
    </source>
</evidence>
<dbReference type="GO" id="GO:0043171">
    <property type="term" value="P:peptide catabolic process"/>
    <property type="evidence" value="ECO:0007669"/>
    <property type="project" value="TreeGrafter"/>
</dbReference>
<dbReference type="GO" id="GO:0046872">
    <property type="term" value="F:metal ion binding"/>
    <property type="evidence" value="ECO:0007669"/>
    <property type="project" value="UniProtKB-KW"/>
</dbReference>
<dbReference type="GO" id="GO:0071897">
    <property type="term" value="P:DNA biosynthetic process"/>
    <property type="evidence" value="ECO:0007669"/>
    <property type="project" value="UniProtKB-ARBA"/>
</dbReference>
<dbReference type="Pfam" id="PF00078">
    <property type="entry name" value="RVT_1"/>
    <property type="match status" value="1"/>
</dbReference>
<evidence type="ECO:0000256" key="2">
    <source>
        <dbReference type="ARBA" id="ARBA00022670"/>
    </source>
</evidence>
<dbReference type="GO" id="GO:0004222">
    <property type="term" value="F:metalloendopeptidase activity"/>
    <property type="evidence" value="ECO:0007669"/>
    <property type="project" value="TreeGrafter"/>
</dbReference>
<organism evidence="8 9">
    <name type="scientific">Plutella xylostella</name>
    <name type="common">Diamondback moth</name>
    <name type="synonym">Plutella maculipennis</name>
    <dbReference type="NCBI Taxonomy" id="51655"/>
    <lineage>
        <taxon>Eukaryota</taxon>
        <taxon>Metazoa</taxon>
        <taxon>Ecdysozoa</taxon>
        <taxon>Arthropoda</taxon>
        <taxon>Hexapoda</taxon>
        <taxon>Insecta</taxon>
        <taxon>Pterygota</taxon>
        <taxon>Neoptera</taxon>
        <taxon>Endopterygota</taxon>
        <taxon>Lepidoptera</taxon>
        <taxon>Glossata</taxon>
        <taxon>Ditrysia</taxon>
        <taxon>Yponomeutoidea</taxon>
        <taxon>Plutellidae</taxon>
        <taxon>Plutella</taxon>
    </lineage>
</organism>
<dbReference type="PROSITE" id="PS50878">
    <property type="entry name" value="RT_POL"/>
    <property type="match status" value="1"/>
</dbReference>
<gene>
    <name evidence="8" type="ORF">PLXY2_LOCUS3593</name>
</gene>
<dbReference type="PANTHER" id="PTHR43690:SF18">
    <property type="entry name" value="INSULIN-DEGRADING ENZYME-RELATED"/>
    <property type="match status" value="1"/>
</dbReference>
<comment type="similarity">
    <text evidence="1">Belongs to the peptidase M16 family.</text>
</comment>
<keyword evidence="6" id="KW-0482">Metalloprotease</keyword>
<dbReference type="InterPro" id="IPR000477">
    <property type="entry name" value="RT_dom"/>
</dbReference>
<dbReference type="InterPro" id="IPR043502">
    <property type="entry name" value="DNA/RNA_pol_sf"/>
</dbReference>
<protein>
    <submittedName>
        <fullName evidence="8">(diamondback moth) hypothetical protein</fullName>
    </submittedName>
</protein>
<dbReference type="SUPFAM" id="SSF63411">
    <property type="entry name" value="LuxS/MPP-like metallohydrolase"/>
    <property type="match status" value="2"/>
</dbReference>
<dbReference type="InterPro" id="IPR011249">
    <property type="entry name" value="Metalloenz_LuxS/M16"/>
</dbReference>
<dbReference type="GO" id="GO:0005829">
    <property type="term" value="C:cytosol"/>
    <property type="evidence" value="ECO:0007669"/>
    <property type="project" value="TreeGrafter"/>
</dbReference>
<dbReference type="Proteomes" id="UP000653454">
    <property type="component" value="Unassembled WGS sequence"/>
</dbReference>
<dbReference type="Pfam" id="PF16187">
    <property type="entry name" value="Peptidase_M16_M"/>
    <property type="match status" value="1"/>
</dbReference>
<comment type="caution">
    <text evidence="8">The sequence shown here is derived from an EMBL/GenBank/DDBJ whole genome shotgun (WGS) entry which is preliminary data.</text>
</comment>
<dbReference type="EMBL" id="CAJHNJ030000009">
    <property type="protein sequence ID" value="CAG9106505.1"/>
    <property type="molecule type" value="Genomic_DNA"/>
</dbReference>
<keyword evidence="2" id="KW-0645">Protease</keyword>
<evidence type="ECO:0000313" key="8">
    <source>
        <dbReference type="EMBL" id="CAG9106505.1"/>
    </source>
</evidence>
<evidence type="ECO:0000256" key="3">
    <source>
        <dbReference type="ARBA" id="ARBA00022723"/>
    </source>
</evidence>
<evidence type="ECO:0000256" key="4">
    <source>
        <dbReference type="ARBA" id="ARBA00022801"/>
    </source>
</evidence>
<keyword evidence="9" id="KW-1185">Reference proteome</keyword>
<dbReference type="SUPFAM" id="SSF56672">
    <property type="entry name" value="DNA/RNA polymerases"/>
    <property type="match status" value="1"/>
</dbReference>
<dbReference type="InterPro" id="IPR032632">
    <property type="entry name" value="Peptidase_M16_M"/>
</dbReference>
<dbReference type="FunFam" id="3.30.830.10:FF:000005">
    <property type="entry name" value="nardilysin isoform X1"/>
    <property type="match status" value="1"/>
</dbReference>
<keyword evidence="4" id="KW-0378">Hydrolase</keyword>
<dbReference type="Gene3D" id="3.30.830.10">
    <property type="entry name" value="Metalloenzyme, LuxS/M16 peptidase-like"/>
    <property type="match status" value="2"/>
</dbReference>
<keyword evidence="5" id="KW-0862">Zinc</keyword>
<evidence type="ECO:0000256" key="6">
    <source>
        <dbReference type="ARBA" id="ARBA00023049"/>
    </source>
</evidence>